<gene>
    <name evidence="3" type="ORF">B0H63DRAFT_435748</name>
</gene>
<dbReference type="PANTHER" id="PTHR33928:SF2">
    <property type="entry name" value="PECTATE LYASE SUPERFAMILY PROTEIN DOMAIN-CONTAINING PROTEIN-RELATED"/>
    <property type="match status" value="1"/>
</dbReference>
<keyword evidence="4" id="KW-1185">Reference proteome</keyword>
<feature type="domain" description="Rhamnogalacturonase A/B/Epimerase-like pectate lyase" evidence="2">
    <location>
        <begin position="402"/>
        <end position="459"/>
    </location>
</feature>
<dbReference type="InterPro" id="IPR024535">
    <property type="entry name" value="RHGA/B-epi-like_pectate_lyase"/>
</dbReference>
<proteinExistence type="predicted"/>
<accession>A0AAE0KJ24</accession>
<dbReference type="Pfam" id="PF12708">
    <property type="entry name" value="Pect-lyase_RHGA_epim"/>
    <property type="match status" value="2"/>
</dbReference>
<feature type="chain" id="PRO_5042226794" evidence="1">
    <location>
        <begin position="18"/>
        <end position="776"/>
    </location>
</feature>
<comment type="caution">
    <text evidence="3">The sequence shown here is derived from an EMBL/GenBank/DDBJ whole genome shotgun (WGS) entry which is preliminary data.</text>
</comment>
<dbReference type="AlphaFoldDB" id="A0AAE0KJ24"/>
<feature type="signal peptide" evidence="1">
    <location>
        <begin position="1"/>
        <end position="17"/>
    </location>
</feature>
<dbReference type="Proteomes" id="UP001285441">
    <property type="component" value="Unassembled WGS sequence"/>
</dbReference>
<reference evidence="3" key="1">
    <citation type="journal article" date="2023" name="Mol. Phylogenet. Evol.">
        <title>Genome-scale phylogeny and comparative genomics of the fungal order Sordariales.</title>
        <authorList>
            <person name="Hensen N."/>
            <person name="Bonometti L."/>
            <person name="Westerberg I."/>
            <person name="Brannstrom I.O."/>
            <person name="Guillou S."/>
            <person name="Cros-Aarteil S."/>
            <person name="Calhoun S."/>
            <person name="Haridas S."/>
            <person name="Kuo A."/>
            <person name="Mondo S."/>
            <person name="Pangilinan J."/>
            <person name="Riley R."/>
            <person name="LaButti K."/>
            <person name="Andreopoulos B."/>
            <person name="Lipzen A."/>
            <person name="Chen C."/>
            <person name="Yan M."/>
            <person name="Daum C."/>
            <person name="Ng V."/>
            <person name="Clum A."/>
            <person name="Steindorff A."/>
            <person name="Ohm R.A."/>
            <person name="Martin F."/>
            <person name="Silar P."/>
            <person name="Natvig D.O."/>
            <person name="Lalanne C."/>
            <person name="Gautier V."/>
            <person name="Ament-Velasquez S.L."/>
            <person name="Kruys A."/>
            <person name="Hutchinson M.I."/>
            <person name="Powell A.J."/>
            <person name="Barry K."/>
            <person name="Miller A.N."/>
            <person name="Grigoriev I.V."/>
            <person name="Debuchy R."/>
            <person name="Gladieux P."/>
            <person name="Hiltunen Thoren M."/>
            <person name="Johannesson H."/>
        </authorList>
    </citation>
    <scope>NUCLEOTIDE SEQUENCE</scope>
    <source>
        <strain evidence="3">CBS 232.78</strain>
    </source>
</reference>
<keyword evidence="1" id="KW-0732">Signal</keyword>
<reference evidence="3" key="2">
    <citation type="submission" date="2023-06" db="EMBL/GenBank/DDBJ databases">
        <authorList>
            <consortium name="Lawrence Berkeley National Laboratory"/>
            <person name="Haridas S."/>
            <person name="Hensen N."/>
            <person name="Bonometti L."/>
            <person name="Westerberg I."/>
            <person name="Brannstrom I.O."/>
            <person name="Guillou S."/>
            <person name="Cros-Aarteil S."/>
            <person name="Calhoun S."/>
            <person name="Kuo A."/>
            <person name="Mondo S."/>
            <person name="Pangilinan J."/>
            <person name="Riley R."/>
            <person name="LaButti K."/>
            <person name="Andreopoulos B."/>
            <person name="Lipzen A."/>
            <person name="Chen C."/>
            <person name="Yanf M."/>
            <person name="Daum C."/>
            <person name="Ng V."/>
            <person name="Clum A."/>
            <person name="Steindorff A."/>
            <person name="Ohm R."/>
            <person name="Martin F."/>
            <person name="Silar P."/>
            <person name="Natvig D."/>
            <person name="Lalanne C."/>
            <person name="Gautier V."/>
            <person name="Ament-velasquez S.L."/>
            <person name="Kruys A."/>
            <person name="Hutchinson M.I."/>
            <person name="Powell A.J."/>
            <person name="Barry K."/>
            <person name="Miller A.N."/>
            <person name="Grigoriev I.V."/>
            <person name="Debuchy R."/>
            <person name="Gladieux P."/>
            <person name="Thoren M.H."/>
            <person name="Johannesson H."/>
        </authorList>
    </citation>
    <scope>NUCLEOTIDE SEQUENCE</scope>
    <source>
        <strain evidence="3">CBS 232.78</strain>
    </source>
</reference>
<dbReference type="InterPro" id="IPR039279">
    <property type="entry name" value="QRT3-like"/>
</dbReference>
<dbReference type="SUPFAM" id="SSF51126">
    <property type="entry name" value="Pectin lyase-like"/>
    <property type="match status" value="2"/>
</dbReference>
<evidence type="ECO:0000313" key="3">
    <source>
        <dbReference type="EMBL" id="KAK3377556.1"/>
    </source>
</evidence>
<protein>
    <submittedName>
        <fullName evidence="3">Glycoside hydrolase family 55 protein</fullName>
    </submittedName>
</protein>
<organism evidence="3 4">
    <name type="scientific">Podospora didyma</name>
    <dbReference type="NCBI Taxonomy" id="330526"/>
    <lineage>
        <taxon>Eukaryota</taxon>
        <taxon>Fungi</taxon>
        <taxon>Dikarya</taxon>
        <taxon>Ascomycota</taxon>
        <taxon>Pezizomycotina</taxon>
        <taxon>Sordariomycetes</taxon>
        <taxon>Sordariomycetidae</taxon>
        <taxon>Sordariales</taxon>
        <taxon>Podosporaceae</taxon>
        <taxon>Podospora</taxon>
    </lineage>
</organism>
<dbReference type="EMBL" id="JAULSW010000006">
    <property type="protein sequence ID" value="KAK3377556.1"/>
    <property type="molecule type" value="Genomic_DNA"/>
</dbReference>
<dbReference type="GO" id="GO:0004650">
    <property type="term" value="F:polygalacturonase activity"/>
    <property type="evidence" value="ECO:0007669"/>
    <property type="project" value="InterPro"/>
</dbReference>
<keyword evidence="3" id="KW-0378">Hydrolase</keyword>
<dbReference type="CDD" id="cd23668">
    <property type="entry name" value="GH55_beta13glucanase-like"/>
    <property type="match status" value="1"/>
</dbReference>
<sequence length="776" mass="81450">MLFSLLLVWLTSASSWASQRVGHSGLDQTGANASTFWYENIKHNGISPFITNGKNWAVFRNVKDYGAKGDGTSDDTAAIQKAISTGDGPKLRNTGSYGATGQPAVVYFPAGTYLVKSTIKSAVGTVLMGNPTNRATLKAAPTFSGSYVIFGHDQLYSGLTGFYHGIKHLVIDSTSVAGSKILGLVEWGVSQNNILSNVMFDMPIGAAGHTGIVTPGMCSGLILNDLQFVGGAVGIALSATQYHLKSISFKNVATAVKITSLVQGTGQGLRFGSCSIGIDATSGGLGAFNLIDSSATNTSTLISSASSSNTFGSLVLENVLVDSSTVKVGGTTVLTGSIEPGVSWIRGNVYHANSTNPKPSNGQKMLTSRPQTLVNGTGFYHTVVPPTYAEYDIAQVINIKDVAKYPVAGDGTQDDTANIQAILNSAASGNKVVYFPYGTYLLSDTLLIPPGSRLVGEAWTQLSGTGAKFKDINNPTPIIKVGNPGDVGVAQMSDFVFTVADILPGAILVQVNMAGGDGKPGTVGFFNCHFRIGGALGSKTQTNCRTPQNCLAARLNLHLAATSSSYWENTWSWTADHDLDGSHTVYPGTLGGFLIEAAGNGTWILGSGVEHHVLYQVNIHNAKNVFIGLQQGEAAYWQGTGNTLLAPAPWSENLRPSDPDFSWCAATDAQCRMGLYQYITGSTNLNIYSSGFWNFVAGPSRAMCTSDCQNSAVLYGPNNTKMLVYGLSTINSRNMISESSGLNGSSIVGVATHAANSGSVFEAFGTGVVAAYFRNV</sequence>
<dbReference type="FunFam" id="2.160.20.10:FF:000049">
    <property type="entry name" value="Putative exo-beta-1,3-glucanase"/>
    <property type="match status" value="1"/>
</dbReference>
<feature type="domain" description="Rhamnogalacturonase A/B/Epimerase-like pectate lyase" evidence="2">
    <location>
        <begin position="59"/>
        <end position="279"/>
    </location>
</feature>
<dbReference type="PANTHER" id="PTHR33928">
    <property type="entry name" value="POLYGALACTURONASE QRT3"/>
    <property type="match status" value="1"/>
</dbReference>
<dbReference type="InterPro" id="IPR011050">
    <property type="entry name" value="Pectin_lyase_fold/virulence"/>
</dbReference>
<name>A0AAE0KJ24_9PEZI</name>
<dbReference type="InterPro" id="IPR012334">
    <property type="entry name" value="Pectin_lyas_fold"/>
</dbReference>
<evidence type="ECO:0000313" key="4">
    <source>
        <dbReference type="Proteomes" id="UP001285441"/>
    </source>
</evidence>
<evidence type="ECO:0000256" key="1">
    <source>
        <dbReference type="SAM" id="SignalP"/>
    </source>
</evidence>
<dbReference type="Gene3D" id="2.160.20.10">
    <property type="entry name" value="Single-stranded right-handed beta-helix, Pectin lyase-like"/>
    <property type="match status" value="2"/>
</dbReference>
<evidence type="ECO:0000259" key="2">
    <source>
        <dbReference type="Pfam" id="PF12708"/>
    </source>
</evidence>